<sequence length="149" mass="16574">MAPLAASRTVPSVSLSHSQRSDVISALHPLVNSALRFQQLVGSAAFHLFVRTYFAATVVAAASVWASKSAAWKLFLASRLLAARGLVVAKRLAWTAWDCRQSRRFRKRLEFELFVLLLGPGGNAVLLMIFWPGWLMLAFLGWCIWQLTS</sequence>
<reference evidence="2 3" key="1">
    <citation type="submission" date="2018-04" db="EMBL/GenBank/DDBJ databases">
        <authorList>
            <person name="Huttner S."/>
            <person name="Dainat J."/>
        </authorList>
    </citation>
    <scope>NUCLEOTIDE SEQUENCE [LARGE SCALE GENOMIC DNA]</scope>
</reference>
<accession>A0A3S4C8C4</accession>
<dbReference type="EMBL" id="OUUZ01000011">
    <property type="protein sequence ID" value="SPQ23958.1"/>
    <property type="molecule type" value="Genomic_DNA"/>
</dbReference>
<name>A0A3S4C8C4_9PEZI</name>
<organism evidence="2 3">
    <name type="scientific">Thermothielavioides terrestris</name>
    <dbReference type="NCBI Taxonomy" id="2587410"/>
    <lineage>
        <taxon>Eukaryota</taxon>
        <taxon>Fungi</taxon>
        <taxon>Dikarya</taxon>
        <taxon>Ascomycota</taxon>
        <taxon>Pezizomycotina</taxon>
        <taxon>Sordariomycetes</taxon>
        <taxon>Sordariomycetidae</taxon>
        <taxon>Sordariales</taxon>
        <taxon>Chaetomiaceae</taxon>
        <taxon>Thermothielavioides</taxon>
    </lineage>
</organism>
<keyword evidence="1" id="KW-1133">Transmembrane helix</keyword>
<gene>
    <name evidence="2" type="ORF">TT172_LOCUS6377</name>
</gene>
<evidence type="ECO:0000256" key="1">
    <source>
        <dbReference type="SAM" id="Phobius"/>
    </source>
</evidence>
<proteinExistence type="predicted"/>
<feature type="transmembrane region" description="Helical" evidence="1">
    <location>
        <begin position="45"/>
        <end position="66"/>
    </location>
</feature>
<evidence type="ECO:0000313" key="3">
    <source>
        <dbReference type="Proteomes" id="UP000289323"/>
    </source>
</evidence>
<keyword evidence="1" id="KW-0812">Transmembrane</keyword>
<protein>
    <submittedName>
        <fullName evidence="2">D8a2ed73-e8e6-451d-8739-0cd78f9153c9</fullName>
    </submittedName>
</protein>
<evidence type="ECO:0000313" key="2">
    <source>
        <dbReference type="EMBL" id="SPQ23958.1"/>
    </source>
</evidence>
<dbReference type="Proteomes" id="UP000289323">
    <property type="component" value="Unassembled WGS sequence"/>
</dbReference>
<feature type="transmembrane region" description="Helical" evidence="1">
    <location>
        <begin position="114"/>
        <end position="147"/>
    </location>
</feature>
<dbReference type="AlphaFoldDB" id="A0A3S4C8C4"/>
<keyword evidence="1" id="KW-0472">Membrane</keyword>